<gene>
    <name evidence="1" type="ORF">MYCIT1_LOCUS2618</name>
    <name evidence="2" type="ORF">MYCIT1_LOCUS27033</name>
</gene>
<organism evidence="2 3">
    <name type="scientific">Mycena citricolor</name>
    <dbReference type="NCBI Taxonomy" id="2018698"/>
    <lineage>
        <taxon>Eukaryota</taxon>
        <taxon>Fungi</taxon>
        <taxon>Dikarya</taxon>
        <taxon>Basidiomycota</taxon>
        <taxon>Agaricomycotina</taxon>
        <taxon>Agaricomycetes</taxon>
        <taxon>Agaricomycetidae</taxon>
        <taxon>Agaricales</taxon>
        <taxon>Marasmiineae</taxon>
        <taxon>Mycenaceae</taxon>
        <taxon>Mycena</taxon>
    </lineage>
</organism>
<proteinExistence type="predicted"/>
<accession>A0AAD2K441</accession>
<evidence type="ECO:0000313" key="3">
    <source>
        <dbReference type="Proteomes" id="UP001295794"/>
    </source>
</evidence>
<sequence>MGAAFSWGSRSRRMEDSEARNASIMGFGYRACGTECALHTSAYKASGPPLRRFAVP</sequence>
<name>A0AAD2K441_9AGAR</name>
<dbReference type="AlphaFoldDB" id="A0AAD2K441"/>
<evidence type="ECO:0000313" key="1">
    <source>
        <dbReference type="EMBL" id="CAK5263262.1"/>
    </source>
</evidence>
<reference evidence="2" key="1">
    <citation type="submission" date="2023-11" db="EMBL/GenBank/DDBJ databases">
        <authorList>
            <person name="De Vega J J."/>
            <person name="De Vega J J."/>
        </authorList>
    </citation>
    <scope>NUCLEOTIDE SEQUENCE</scope>
</reference>
<dbReference type="EMBL" id="CAVNYO010000421">
    <property type="protein sequence ID" value="CAK5277870.1"/>
    <property type="molecule type" value="Genomic_DNA"/>
</dbReference>
<keyword evidence="3" id="KW-1185">Reference proteome</keyword>
<dbReference type="Proteomes" id="UP001295794">
    <property type="component" value="Unassembled WGS sequence"/>
</dbReference>
<comment type="caution">
    <text evidence="2">The sequence shown here is derived from an EMBL/GenBank/DDBJ whole genome shotgun (WGS) entry which is preliminary data.</text>
</comment>
<protein>
    <submittedName>
        <fullName evidence="2">Uncharacterized protein</fullName>
    </submittedName>
</protein>
<dbReference type="EMBL" id="CAVNYO010000037">
    <property type="protein sequence ID" value="CAK5263262.1"/>
    <property type="molecule type" value="Genomic_DNA"/>
</dbReference>
<evidence type="ECO:0000313" key="2">
    <source>
        <dbReference type="EMBL" id="CAK5277870.1"/>
    </source>
</evidence>